<comment type="caution">
    <text evidence="1">The sequence shown here is derived from an EMBL/GenBank/DDBJ whole genome shotgun (WGS) entry which is preliminary data.</text>
</comment>
<evidence type="ECO:0000313" key="1">
    <source>
        <dbReference type="EMBL" id="KAF2465616.1"/>
    </source>
</evidence>
<keyword evidence="2" id="KW-1185">Reference proteome</keyword>
<name>A0ACB6QFB2_9PLEO</name>
<dbReference type="Proteomes" id="UP000799755">
    <property type="component" value="Unassembled WGS sequence"/>
</dbReference>
<evidence type="ECO:0000313" key="2">
    <source>
        <dbReference type="Proteomes" id="UP000799755"/>
    </source>
</evidence>
<protein>
    <submittedName>
        <fullName evidence="1">Uncharacterized protein</fullName>
    </submittedName>
</protein>
<sequence>MEFSAPAHTAQRTCTQCKASKKKCDKVAPKCGRCLRLSINCWYPHTDKPGGAEPGLDGRDPRFDEVFRRLERIENQLPSTERFATRQSSVEQLSSQYSLPRPLQESGSCDWTLNPGSLKPHWMTFILYGSVLRVTTENQTTLEKIIHKYSEHTHRWLPIVSQARMERGIKDFWNIVPDPGFLMLVLAMHLLVTPVSEHPKSTSLSDSSWYRACKYHYGQYVSLGEPSIELVQVGILIALFEHMQWVEDRAFVTLGICARVAYALKLNQVASQQSASQFKESTPELEEMLLTWRGLILLDRYINMPPFESPRQPAVQQNPFQPSSLENVTNFNFISGFKSIDAQILEDFWLEVEASRMLAQVQELVRENPQKDSFLRARAPLVMRNIDELVRILKSKQAKSGRFFGLCSCFTAALQLQCSYIYNQGPGYHESIVQLKMLGEELKSVASECRLFNGFTENYLEGIRPAWISAAYLSMKAQNMFSVTEDAQCLIGTAKGPFMELLQGVAPRYRFAGLPPFASCGQDN</sequence>
<proteinExistence type="predicted"/>
<accession>A0ACB6QFB2</accession>
<dbReference type="EMBL" id="MU003529">
    <property type="protein sequence ID" value="KAF2465616.1"/>
    <property type="molecule type" value="Genomic_DNA"/>
</dbReference>
<organism evidence="1 2">
    <name type="scientific">Lindgomyces ingoldianus</name>
    <dbReference type="NCBI Taxonomy" id="673940"/>
    <lineage>
        <taxon>Eukaryota</taxon>
        <taxon>Fungi</taxon>
        <taxon>Dikarya</taxon>
        <taxon>Ascomycota</taxon>
        <taxon>Pezizomycotina</taxon>
        <taxon>Dothideomycetes</taxon>
        <taxon>Pleosporomycetidae</taxon>
        <taxon>Pleosporales</taxon>
        <taxon>Lindgomycetaceae</taxon>
        <taxon>Lindgomyces</taxon>
    </lineage>
</organism>
<gene>
    <name evidence="1" type="ORF">BDR25DRAFT_318464</name>
</gene>
<reference evidence="1" key="1">
    <citation type="journal article" date="2020" name="Stud. Mycol.">
        <title>101 Dothideomycetes genomes: a test case for predicting lifestyles and emergence of pathogens.</title>
        <authorList>
            <person name="Haridas S."/>
            <person name="Albert R."/>
            <person name="Binder M."/>
            <person name="Bloem J."/>
            <person name="Labutti K."/>
            <person name="Salamov A."/>
            <person name="Andreopoulos B."/>
            <person name="Baker S."/>
            <person name="Barry K."/>
            <person name="Bills G."/>
            <person name="Bluhm B."/>
            <person name="Cannon C."/>
            <person name="Castanera R."/>
            <person name="Culley D."/>
            <person name="Daum C."/>
            <person name="Ezra D."/>
            <person name="Gonzalez J."/>
            <person name="Henrissat B."/>
            <person name="Kuo A."/>
            <person name="Liang C."/>
            <person name="Lipzen A."/>
            <person name="Lutzoni F."/>
            <person name="Magnuson J."/>
            <person name="Mondo S."/>
            <person name="Nolan M."/>
            <person name="Ohm R."/>
            <person name="Pangilinan J."/>
            <person name="Park H.-J."/>
            <person name="Ramirez L."/>
            <person name="Alfaro M."/>
            <person name="Sun H."/>
            <person name="Tritt A."/>
            <person name="Yoshinaga Y."/>
            <person name="Zwiers L.-H."/>
            <person name="Turgeon B."/>
            <person name="Goodwin S."/>
            <person name="Spatafora J."/>
            <person name="Crous P."/>
            <person name="Grigoriev I."/>
        </authorList>
    </citation>
    <scope>NUCLEOTIDE SEQUENCE</scope>
    <source>
        <strain evidence="1">ATCC 200398</strain>
    </source>
</reference>